<dbReference type="Proteomes" id="UP000003374">
    <property type="component" value="Unassembled WGS sequence"/>
</dbReference>
<accession>A4BMR7</accession>
<proteinExistence type="predicted"/>
<reference evidence="1 2" key="1">
    <citation type="submission" date="2006-02" db="EMBL/GenBank/DDBJ databases">
        <authorList>
            <person name="Waterbury J."/>
            <person name="Ferriera S."/>
            <person name="Johnson J."/>
            <person name="Kravitz S."/>
            <person name="Halpern A."/>
            <person name="Remington K."/>
            <person name="Beeson K."/>
            <person name="Tran B."/>
            <person name="Rogers Y.-H."/>
            <person name="Friedman R."/>
            <person name="Venter J.C."/>
        </authorList>
    </citation>
    <scope>NUCLEOTIDE SEQUENCE [LARGE SCALE GENOMIC DNA]</scope>
    <source>
        <strain evidence="1 2">Nb-231</strain>
    </source>
</reference>
<keyword evidence="2" id="KW-1185">Reference proteome</keyword>
<organism evidence="1 2">
    <name type="scientific">Nitrococcus mobilis Nb-231</name>
    <dbReference type="NCBI Taxonomy" id="314278"/>
    <lineage>
        <taxon>Bacteria</taxon>
        <taxon>Pseudomonadati</taxon>
        <taxon>Pseudomonadota</taxon>
        <taxon>Gammaproteobacteria</taxon>
        <taxon>Chromatiales</taxon>
        <taxon>Ectothiorhodospiraceae</taxon>
        <taxon>Nitrococcus</taxon>
    </lineage>
</organism>
<evidence type="ECO:0000313" key="2">
    <source>
        <dbReference type="Proteomes" id="UP000003374"/>
    </source>
</evidence>
<evidence type="ECO:0000313" key="1">
    <source>
        <dbReference type="EMBL" id="EAR23605.1"/>
    </source>
</evidence>
<name>A4BMR7_9GAMM</name>
<dbReference type="eggNOG" id="COG3385">
    <property type="taxonomic scope" value="Bacteria"/>
</dbReference>
<gene>
    <name evidence="1" type="ORF">NB231_17333</name>
</gene>
<dbReference type="AlphaFoldDB" id="A4BMR7"/>
<protein>
    <submittedName>
        <fullName evidence="1">Uncharacterized protein</fullName>
    </submittedName>
</protein>
<dbReference type="EMBL" id="AAOF01000001">
    <property type="protein sequence ID" value="EAR23605.1"/>
    <property type="molecule type" value="Genomic_DNA"/>
</dbReference>
<comment type="caution">
    <text evidence="1">The sequence shown here is derived from an EMBL/GenBank/DDBJ whole genome shotgun (WGS) entry which is preliminary data.</text>
</comment>
<dbReference type="HOGENOM" id="CLU_2070628_0_0_6"/>
<sequence>MHEGRGAQEGILAELKSHHMDYVPVTTLHGNQIYLLARMLAHNLGRGLQMIAHPRQCKFTAKCTALWAFEGLGTLQSKLIQRADRLLRPAGKLILSMNSNETVERELSHYLDALKATA</sequence>